<dbReference type="PANTHER" id="PTHR30055:SF234">
    <property type="entry name" value="HTH-TYPE TRANSCRIPTIONAL REGULATOR BETI"/>
    <property type="match status" value="1"/>
</dbReference>
<evidence type="ECO:0000256" key="3">
    <source>
        <dbReference type="ARBA" id="ARBA00023163"/>
    </source>
</evidence>
<dbReference type="Pfam" id="PF17932">
    <property type="entry name" value="TetR_C_24"/>
    <property type="match status" value="3"/>
</dbReference>
<dbReference type="InterPro" id="IPR041490">
    <property type="entry name" value="KstR2_TetR_C"/>
</dbReference>
<proteinExistence type="predicted"/>
<reference evidence="7 8" key="1">
    <citation type="submission" date="2018-11" db="EMBL/GenBank/DDBJ databases">
        <title>The Potential of Streptomyces as Biocontrol Agents against the Tomato grey mould, Botrytis cinerea (Gray mold) Frontiers in Microbiology.</title>
        <authorList>
            <person name="Li D."/>
        </authorList>
    </citation>
    <scope>NUCLEOTIDE SEQUENCE [LARGE SCALE GENOMIC DNA]</scope>
    <source>
        <strain evidence="7 8">NEAU-LD23</strain>
    </source>
</reference>
<keyword evidence="3" id="KW-0804">Transcription</keyword>
<feature type="DNA-binding region" description="H-T-H motif" evidence="4">
    <location>
        <begin position="53"/>
        <end position="72"/>
    </location>
</feature>
<keyword evidence="8" id="KW-1185">Reference proteome</keyword>
<evidence type="ECO:0000313" key="8">
    <source>
        <dbReference type="Proteomes" id="UP000275401"/>
    </source>
</evidence>
<dbReference type="Gene3D" id="1.10.357.10">
    <property type="entry name" value="Tetracycline Repressor, domain 2"/>
    <property type="match status" value="3"/>
</dbReference>
<keyword evidence="1" id="KW-0805">Transcription regulation</keyword>
<dbReference type="PANTHER" id="PTHR30055">
    <property type="entry name" value="HTH-TYPE TRANSCRIPTIONAL REGULATOR RUTR"/>
    <property type="match status" value="1"/>
</dbReference>
<accession>A0A3M8VVB4</accession>
<keyword evidence="2 4" id="KW-0238">DNA-binding</keyword>
<dbReference type="SUPFAM" id="SSF46689">
    <property type="entry name" value="Homeodomain-like"/>
    <property type="match status" value="2"/>
</dbReference>
<dbReference type="AlphaFoldDB" id="A0A3M8VVB4"/>
<dbReference type="GO" id="GO:0003700">
    <property type="term" value="F:DNA-binding transcription factor activity"/>
    <property type="evidence" value="ECO:0007669"/>
    <property type="project" value="TreeGrafter"/>
</dbReference>
<dbReference type="EMBL" id="RIBZ01000274">
    <property type="protein sequence ID" value="RNG21616.1"/>
    <property type="molecule type" value="Genomic_DNA"/>
</dbReference>
<dbReference type="Proteomes" id="UP000275401">
    <property type="component" value="Unassembled WGS sequence"/>
</dbReference>
<dbReference type="InterPro" id="IPR009057">
    <property type="entry name" value="Homeodomain-like_sf"/>
</dbReference>
<sequence length="680" mass="75341">MPASYLRKRAYMARTARTSPSDASEPAPAEDVRRRILDGAAEVFFRHGFAKGSTREIAALAGVSQGLVAHYFKKSELMGSIARQVSTDFIAALDKALAGDRSPEEQLARVVHSFVESMALNQHTFRVYWKEIESIPSDDAQQARALEKEYVARVAHIVAAAQKQGVLPAEHDALTLTEGILGMLSWTHWWYRPDRHTPQQVSAAYRDLIGLGVVPFGRPPAQSPELSPGNRRLVDSATHVFTHRGFDATTIEEIAAHAGEDAPRAADPLEKERLLGMIAQQVSAEFVHALDQGLGSVREQLTQIIESFLQSMHVNQNTFAVYWREYNSIPAEDAREARARERSFVVRTIGVVAAAQEEGLLPRQHDPLILAEAILGMLSWTHWWYRSHRHDPQEIAAAFSSLIRIDDARNRLGRPILSGSRPETVPSQHAVPPEQQAERTCAQILPAKYDSDALAQAVLSVEYRPSLHTSQQLASAVRDLVDPGSPRNWYPATTTPEWSGKRRSILDSAAIVFFERGYDAGTTKDIAIREGVSQSLVSQYFKKDKMMGAIAQRMSVEFTVALDKSLGSVHQQLAQVIEAFTEVVHAHEKELAVYWAEFLSLPSGSSQLAHARERLFINRASNIVAAAQGQGILPSEHEPGVLTEGILRMAYWLHCVHRACETTPRETAYAICSLIGVKTA</sequence>
<feature type="domain" description="HTH tetR-type" evidence="6">
    <location>
        <begin position="30"/>
        <end position="90"/>
    </location>
</feature>
<dbReference type="InterPro" id="IPR036271">
    <property type="entry name" value="Tet_transcr_reg_TetR-rel_C_sf"/>
</dbReference>
<dbReference type="InterPro" id="IPR050109">
    <property type="entry name" value="HTH-type_TetR-like_transc_reg"/>
</dbReference>
<name>A0A3M8VVB4_9ACTN</name>
<organism evidence="7 8">
    <name type="scientific">Streptomyces botrytidirepellens</name>
    <dbReference type="NCBI Taxonomy" id="2486417"/>
    <lineage>
        <taxon>Bacteria</taxon>
        <taxon>Bacillati</taxon>
        <taxon>Actinomycetota</taxon>
        <taxon>Actinomycetes</taxon>
        <taxon>Kitasatosporales</taxon>
        <taxon>Streptomycetaceae</taxon>
        <taxon>Streptomyces</taxon>
    </lineage>
</organism>
<evidence type="ECO:0000259" key="6">
    <source>
        <dbReference type="PROSITE" id="PS50977"/>
    </source>
</evidence>
<dbReference type="InterPro" id="IPR001647">
    <property type="entry name" value="HTH_TetR"/>
</dbReference>
<gene>
    <name evidence="7" type="ORF">EEJ42_22500</name>
</gene>
<protein>
    <submittedName>
        <fullName evidence="7">TetR/AcrR family transcriptional regulator</fullName>
    </submittedName>
</protein>
<feature type="region of interest" description="Disordered" evidence="5">
    <location>
        <begin position="416"/>
        <end position="435"/>
    </location>
</feature>
<dbReference type="SUPFAM" id="SSF48498">
    <property type="entry name" value="Tetracyclin repressor-like, C-terminal domain"/>
    <property type="match status" value="3"/>
</dbReference>
<evidence type="ECO:0000256" key="2">
    <source>
        <dbReference type="ARBA" id="ARBA00023125"/>
    </source>
</evidence>
<comment type="caution">
    <text evidence="7">The sequence shown here is derived from an EMBL/GenBank/DDBJ whole genome shotgun (WGS) entry which is preliminary data.</text>
</comment>
<evidence type="ECO:0000313" key="7">
    <source>
        <dbReference type="EMBL" id="RNG21616.1"/>
    </source>
</evidence>
<dbReference type="Pfam" id="PF00440">
    <property type="entry name" value="TetR_N"/>
    <property type="match status" value="3"/>
</dbReference>
<dbReference type="Gene3D" id="1.10.10.60">
    <property type="entry name" value="Homeodomain-like"/>
    <property type="match status" value="3"/>
</dbReference>
<dbReference type="PROSITE" id="PS50977">
    <property type="entry name" value="HTH_TETR_2"/>
    <property type="match status" value="1"/>
</dbReference>
<evidence type="ECO:0000256" key="1">
    <source>
        <dbReference type="ARBA" id="ARBA00023015"/>
    </source>
</evidence>
<evidence type="ECO:0000256" key="4">
    <source>
        <dbReference type="PROSITE-ProRule" id="PRU00335"/>
    </source>
</evidence>
<evidence type="ECO:0000256" key="5">
    <source>
        <dbReference type="SAM" id="MobiDB-lite"/>
    </source>
</evidence>
<dbReference type="GO" id="GO:0000976">
    <property type="term" value="F:transcription cis-regulatory region binding"/>
    <property type="evidence" value="ECO:0007669"/>
    <property type="project" value="TreeGrafter"/>
</dbReference>